<keyword evidence="2" id="KW-1185">Reference proteome</keyword>
<dbReference type="Proteomes" id="UP001165186">
    <property type="component" value="Unassembled WGS sequence"/>
</dbReference>
<evidence type="ECO:0000313" key="1">
    <source>
        <dbReference type="EMBL" id="GME40929.1"/>
    </source>
</evidence>
<reference evidence="1" key="1">
    <citation type="submission" date="2024-09" db="EMBL/GenBank/DDBJ databases">
        <title>Draft Genome Sequences of Neofusicoccum parvum.</title>
        <authorList>
            <person name="Ashida A."/>
            <person name="Camagna M."/>
            <person name="Tanaka A."/>
            <person name="Takemoto D."/>
        </authorList>
    </citation>
    <scope>NUCLEOTIDE SEQUENCE</scope>
    <source>
        <strain evidence="1">PPO83</strain>
    </source>
</reference>
<comment type="caution">
    <text evidence="1">The sequence shown here is derived from an EMBL/GenBank/DDBJ whole genome shotgun (WGS) entry which is preliminary data.</text>
</comment>
<protein>
    <submittedName>
        <fullName evidence="1">Uncharacterized protein</fullName>
    </submittedName>
</protein>
<name>A0ACB5SIE8_9PEZI</name>
<gene>
    <name evidence="1" type="primary">g3538</name>
    <name evidence="1" type="ORF">NpPPO83_00003538</name>
</gene>
<proteinExistence type="predicted"/>
<sequence>MGKTLMPPPELILAWQTDRDAYPRGVRQDWLLVVLASVLSALAVVVVFTRLIARLRVQRSPGLDDVFITPALFTFATSLLYIWGTGLTKLSVLLFYRRLTAASLPTPFLYAVHASLLSVGGYVLAFTASLPLTCAPAAAYWRQVDLAWAAAHAGRYRCADEAAALAAANAVSAAQDFLACALPGLLFWNLRVPRRRKLAMAALLGVSIFPCLAGVLRLVALRRAAHATYDIPWAMRPAWVWTLVEANAGLVCASAPALRVLCRRRTPAPSRSSTGDEEGAPGAVRTIGSESAAPGMREVGRGTAELELKGVAEWEERRGEGGSATPTESMRSEEGRELDERRLVWWGWRGQEL</sequence>
<organism evidence="1 2">
    <name type="scientific">Neofusicoccum parvum</name>
    <dbReference type="NCBI Taxonomy" id="310453"/>
    <lineage>
        <taxon>Eukaryota</taxon>
        <taxon>Fungi</taxon>
        <taxon>Dikarya</taxon>
        <taxon>Ascomycota</taxon>
        <taxon>Pezizomycotina</taxon>
        <taxon>Dothideomycetes</taxon>
        <taxon>Dothideomycetes incertae sedis</taxon>
        <taxon>Botryosphaeriales</taxon>
        <taxon>Botryosphaeriaceae</taxon>
        <taxon>Neofusicoccum</taxon>
    </lineage>
</organism>
<evidence type="ECO:0000313" key="2">
    <source>
        <dbReference type="Proteomes" id="UP001165186"/>
    </source>
</evidence>
<accession>A0ACB5SIE8</accession>
<dbReference type="EMBL" id="BSXG01000095">
    <property type="protein sequence ID" value="GME40929.1"/>
    <property type="molecule type" value="Genomic_DNA"/>
</dbReference>